<evidence type="ECO:0000256" key="1">
    <source>
        <dbReference type="SAM" id="SignalP"/>
    </source>
</evidence>
<keyword evidence="1" id="KW-0732">Signal</keyword>
<gene>
    <name evidence="2" type="ORF">GA0070618_3976</name>
</gene>
<name>A0A1C4YGV6_MICEC</name>
<protein>
    <recommendedName>
        <fullName evidence="4">SH3 domain-containing protein</fullName>
    </recommendedName>
</protein>
<evidence type="ECO:0000313" key="3">
    <source>
        <dbReference type="Proteomes" id="UP000198253"/>
    </source>
</evidence>
<keyword evidence="3" id="KW-1185">Reference proteome</keyword>
<dbReference type="EMBL" id="LT607413">
    <property type="protein sequence ID" value="SCF19965.1"/>
    <property type="molecule type" value="Genomic_DNA"/>
</dbReference>
<organism evidence="2 3">
    <name type="scientific">Micromonospora echinospora</name>
    <name type="common">Micromonospora purpurea</name>
    <dbReference type="NCBI Taxonomy" id="1877"/>
    <lineage>
        <taxon>Bacteria</taxon>
        <taxon>Bacillati</taxon>
        <taxon>Actinomycetota</taxon>
        <taxon>Actinomycetes</taxon>
        <taxon>Micromonosporales</taxon>
        <taxon>Micromonosporaceae</taxon>
        <taxon>Micromonospora</taxon>
    </lineage>
</organism>
<dbReference type="Proteomes" id="UP000198253">
    <property type="component" value="Chromosome I"/>
</dbReference>
<evidence type="ECO:0008006" key="4">
    <source>
        <dbReference type="Google" id="ProtNLM"/>
    </source>
</evidence>
<dbReference type="RefSeq" id="WP_143740299.1">
    <property type="nucleotide sequence ID" value="NZ_LT607413.1"/>
</dbReference>
<dbReference type="InParanoid" id="A0A1C4YGV6"/>
<feature type="signal peptide" evidence="1">
    <location>
        <begin position="1"/>
        <end position="23"/>
    </location>
</feature>
<feature type="chain" id="PRO_5038660721" description="SH3 domain-containing protein" evidence="1">
    <location>
        <begin position="24"/>
        <end position="104"/>
    </location>
</feature>
<sequence length="104" mass="10940">MRNGLLRVLMVMSLVLASGAAVASPASASEDPTGVICVLNQNTWLRASEHGTVLRTLTAGRGFRSHGIGSDTGSGVMWIYGHGAEAPWQDGWVPQSNLSGCYQP</sequence>
<reference evidence="3" key="1">
    <citation type="submission" date="2016-06" db="EMBL/GenBank/DDBJ databases">
        <authorList>
            <person name="Varghese N."/>
            <person name="Submissions Spin"/>
        </authorList>
    </citation>
    <scope>NUCLEOTIDE SEQUENCE [LARGE SCALE GENOMIC DNA]</scope>
    <source>
        <strain evidence="3">DSM 43816</strain>
    </source>
</reference>
<proteinExistence type="predicted"/>
<evidence type="ECO:0000313" key="2">
    <source>
        <dbReference type="EMBL" id="SCF19965.1"/>
    </source>
</evidence>
<dbReference type="OrthoDB" id="3400733at2"/>
<dbReference type="AlphaFoldDB" id="A0A1C4YGV6"/>
<accession>A0A1C4YGV6</accession>